<organism evidence="1 2">
    <name type="scientific">Parabacteroides goldsteinii CL02T12C30</name>
    <dbReference type="NCBI Taxonomy" id="999418"/>
    <lineage>
        <taxon>Bacteria</taxon>
        <taxon>Pseudomonadati</taxon>
        <taxon>Bacteroidota</taxon>
        <taxon>Bacteroidia</taxon>
        <taxon>Bacteroidales</taxon>
        <taxon>Tannerellaceae</taxon>
        <taxon>Parabacteroides</taxon>
    </lineage>
</organism>
<dbReference type="EMBL" id="AGZO01000043">
    <property type="protein sequence ID" value="EKN06320.1"/>
    <property type="molecule type" value="Genomic_DNA"/>
</dbReference>
<gene>
    <name evidence="1" type="ORF">HMPREF1076_05283</name>
</gene>
<comment type="caution">
    <text evidence="1">The sequence shown here is derived from an EMBL/GenBank/DDBJ whole genome shotgun (WGS) entry which is preliminary data.</text>
</comment>
<dbReference type="SUPFAM" id="SSF52540">
    <property type="entry name" value="P-loop containing nucleoside triphosphate hydrolases"/>
    <property type="match status" value="1"/>
</dbReference>
<proteinExistence type="predicted"/>
<evidence type="ECO:0000313" key="1">
    <source>
        <dbReference type="EMBL" id="EKN06320.1"/>
    </source>
</evidence>
<dbReference type="Gene3D" id="3.40.50.300">
    <property type="entry name" value="P-loop containing nucleotide triphosphate hydrolases"/>
    <property type="match status" value="1"/>
</dbReference>
<dbReference type="PANTHER" id="PTHR34704:SF1">
    <property type="entry name" value="ATPASE"/>
    <property type="match status" value="1"/>
</dbReference>
<dbReference type="Proteomes" id="UP000006330">
    <property type="component" value="Unassembled WGS sequence"/>
</dbReference>
<sequence>MKFYNREIELKLLDKTRKIAFNNHSQMTVLTGRRRIGKTKLILKSCEETPTVYFFVGRSNEAQLCSQFAQIASKETAYFCKRRYTNRSF</sequence>
<reference evidence="1 2" key="1">
    <citation type="submission" date="2012-02" db="EMBL/GenBank/DDBJ databases">
        <title>The Genome Sequence of Parabacteroides goldsteinii CL02T12C30.</title>
        <authorList>
            <consortium name="The Broad Institute Genome Sequencing Platform"/>
            <person name="Earl A."/>
            <person name="Ward D."/>
            <person name="Feldgarden M."/>
            <person name="Gevers D."/>
            <person name="Zitomersky N.L."/>
            <person name="Coyne M.J."/>
            <person name="Comstock L.E."/>
            <person name="Young S.K."/>
            <person name="Zeng Q."/>
            <person name="Gargeya S."/>
            <person name="Fitzgerald M."/>
            <person name="Haas B."/>
            <person name="Abouelleil A."/>
            <person name="Alvarado L."/>
            <person name="Arachchi H.M."/>
            <person name="Berlin A."/>
            <person name="Chapman S.B."/>
            <person name="Gearin G."/>
            <person name="Goldberg J."/>
            <person name="Griggs A."/>
            <person name="Gujja S."/>
            <person name="Hansen M."/>
            <person name="Heiman D."/>
            <person name="Howarth C."/>
            <person name="Larimer J."/>
            <person name="Lui A."/>
            <person name="MacDonald P.J.P."/>
            <person name="McCowen C."/>
            <person name="Montmayeur A."/>
            <person name="Murphy C."/>
            <person name="Neiman D."/>
            <person name="Pearson M."/>
            <person name="Priest M."/>
            <person name="Roberts A."/>
            <person name="Saif S."/>
            <person name="Shea T."/>
            <person name="Sisk P."/>
            <person name="Stolte C."/>
            <person name="Sykes S."/>
            <person name="Wortman J."/>
            <person name="Nusbaum C."/>
            <person name="Birren B."/>
        </authorList>
    </citation>
    <scope>NUCLEOTIDE SEQUENCE [LARGE SCALE GENOMIC DNA]</scope>
    <source>
        <strain evidence="1 2">CL02T12C30</strain>
    </source>
</reference>
<dbReference type="HOGENOM" id="CLU_2466217_0_0_10"/>
<evidence type="ECO:0000313" key="2">
    <source>
        <dbReference type="Proteomes" id="UP000006330"/>
    </source>
</evidence>
<evidence type="ECO:0008006" key="3">
    <source>
        <dbReference type="Google" id="ProtNLM"/>
    </source>
</evidence>
<dbReference type="InterPro" id="IPR027417">
    <property type="entry name" value="P-loop_NTPase"/>
</dbReference>
<dbReference type="PANTHER" id="PTHR34704">
    <property type="entry name" value="ATPASE"/>
    <property type="match status" value="1"/>
</dbReference>
<dbReference type="AlphaFoldDB" id="K5Z5H3"/>
<name>K5Z5H3_9BACT</name>
<accession>K5Z5H3</accession>
<protein>
    <recommendedName>
        <fullName evidence="3">ATPase domain-containing protein</fullName>
    </recommendedName>
</protein>